<gene>
    <name evidence="6" type="ORF">H9747_01485</name>
</gene>
<evidence type="ECO:0000256" key="3">
    <source>
        <dbReference type="ARBA" id="ARBA00023163"/>
    </source>
</evidence>
<dbReference type="InterPro" id="IPR009057">
    <property type="entry name" value="Homeodomain-like_sf"/>
</dbReference>
<keyword evidence="3" id="KW-0804">Transcription</keyword>
<dbReference type="EMBL" id="DXIQ01000009">
    <property type="protein sequence ID" value="HIV37666.1"/>
    <property type="molecule type" value="Genomic_DNA"/>
</dbReference>
<reference evidence="6" key="1">
    <citation type="journal article" date="2021" name="PeerJ">
        <title>Extensive microbial diversity within the chicken gut microbiome revealed by metagenomics and culture.</title>
        <authorList>
            <person name="Gilroy R."/>
            <person name="Ravi A."/>
            <person name="Getino M."/>
            <person name="Pursley I."/>
            <person name="Horton D.L."/>
            <person name="Alikhan N.F."/>
            <person name="Baker D."/>
            <person name="Gharbi K."/>
            <person name="Hall N."/>
            <person name="Watson M."/>
            <person name="Adriaenssens E.M."/>
            <person name="Foster-Nyarko E."/>
            <person name="Jarju S."/>
            <person name="Secka A."/>
            <person name="Antonio M."/>
            <person name="Oren A."/>
            <person name="Chaudhuri R.R."/>
            <person name="La Ragione R."/>
            <person name="Hildebrand F."/>
            <person name="Pallen M.J."/>
        </authorList>
    </citation>
    <scope>NUCLEOTIDE SEQUENCE</scope>
    <source>
        <strain evidence="6">CHK195-9823</strain>
    </source>
</reference>
<evidence type="ECO:0000256" key="2">
    <source>
        <dbReference type="ARBA" id="ARBA00023125"/>
    </source>
</evidence>
<evidence type="ECO:0000313" key="6">
    <source>
        <dbReference type="EMBL" id="HIV37666.1"/>
    </source>
</evidence>
<feature type="region of interest" description="Disordered" evidence="4">
    <location>
        <begin position="403"/>
        <end position="423"/>
    </location>
</feature>
<evidence type="ECO:0000256" key="4">
    <source>
        <dbReference type="SAM" id="MobiDB-lite"/>
    </source>
</evidence>
<accession>A0A9D1TF68</accession>
<comment type="caution">
    <text evidence="6">The sequence shown here is derived from an EMBL/GenBank/DDBJ whole genome shotgun (WGS) entry which is preliminary data.</text>
</comment>
<evidence type="ECO:0000259" key="5">
    <source>
        <dbReference type="PROSITE" id="PS01124"/>
    </source>
</evidence>
<dbReference type="PROSITE" id="PS00041">
    <property type="entry name" value="HTH_ARAC_FAMILY_1"/>
    <property type="match status" value="1"/>
</dbReference>
<sequence>MSNILIDFTEELFSELRIPIHELSLPLQWDDQFDLGLRKTLTGKSDFLLQETFLDFNSLYGDKTKIIFGEDLFTCNYLLLPLDQGRILLAGPFLCEPPTVEFIMNLCEQLKISGKYHTYVKQYFSTLPKVQSKVTLATYIKCLANRIFGADSYEILYLKNQNTFDFHFDDIMEPEPSANTIKSMESRYENEEELMECISRGDYEAAEQHLYRPAYLSDLEQRIPDTLRDQKNYLIIGNTLFRKAAQRGKVHPIYLDDLSSKMAAKIENLTSLSQVDPLRREMVRKYCFLVKTYSTKGFSPIIQKVLNYIALNLASDLTLKHLSSIFSLNSSYLSAMFKKETGSTLTAYVNNKRIDRAVYLLNTQVDSIQDIAIMCGIPDLTYFTKLFKKAKGMTPTKYRELITRKAENPEDPSSHLGSQTPPL</sequence>
<dbReference type="PRINTS" id="PR00032">
    <property type="entry name" value="HTHARAC"/>
</dbReference>
<dbReference type="GO" id="GO:0003700">
    <property type="term" value="F:DNA-binding transcription factor activity"/>
    <property type="evidence" value="ECO:0007669"/>
    <property type="project" value="InterPro"/>
</dbReference>
<proteinExistence type="predicted"/>
<dbReference type="PANTHER" id="PTHR43280:SF34">
    <property type="entry name" value="ARAC-FAMILY TRANSCRIPTIONAL REGULATOR"/>
    <property type="match status" value="1"/>
</dbReference>
<evidence type="ECO:0000313" key="7">
    <source>
        <dbReference type="Proteomes" id="UP000886814"/>
    </source>
</evidence>
<reference evidence="6" key="2">
    <citation type="submission" date="2021-04" db="EMBL/GenBank/DDBJ databases">
        <authorList>
            <person name="Gilroy R."/>
        </authorList>
    </citation>
    <scope>NUCLEOTIDE SEQUENCE</scope>
    <source>
        <strain evidence="6">CHK195-9823</strain>
    </source>
</reference>
<dbReference type="SMART" id="SM00342">
    <property type="entry name" value="HTH_ARAC"/>
    <property type="match status" value="1"/>
</dbReference>
<organism evidence="6 7">
    <name type="scientific">Candidatus Blautia stercorigallinarum</name>
    <dbReference type="NCBI Taxonomy" id="2838501"/>
    <lineage>
        <taxon>Bacteria</taxon>
        <taxon>Bacillati</taxon>
        <taxon>Bacillota</taxon>
        <taxon>Clostridia</taxon>
        <taxon>Lachnospirales</taxon>
        <taxon>Lachnospiraceae</taxon>
        <taxon>Blautia</taxon>
    </lineage>
</organism>
<keyword evidence="1" id="KW-0805">Transcription regulation</keyword>
<dbReference type="InterPro" id="IPR018062">
    <property type="entry name" value="HTH_AraC-typ_CS"/>
</dbReference>
<dbReference type="Proteomes" id="UP000886814">
    <property type="component" value="Unassembled WGS sequence"/>
</dbReference>
<dbReference type="PROSITE" id="PS01124">
    <property type="entry name" value="HTH_ARAC_FAMILY_2"/>
    <property type="match status" value="1"/>
</dbReference>
<dbReference type="InterPro" id="IPR020449">
    <property type="entry name" value="Tscrpt_reg_AraC-type_HTH"/>
</dbReference>
<keyword evidence="2" id="KW-0238">DNA-binding</keyword>
<protein>
    <submittedName>
        <fullName evidence="6">AraC family transcriptional regulator</fullName>
    </submittedName>
</protein>
<dbReference type="GO" id="GO:0043565">
    <property type="term" value="F:sequence-specific DNA binding"/>
    <property type="evidence" value="ECO:0007669"/>
    <property type="project" value="InterPro"/>
</dbReference>
<evidence type="ECO:0000256" key="1">
    <source>
        <dbReference type="ARBA" id="ARBA00023015"/>
    </source>
</evidence>
<dbReference type="Gene3D" id="1.10.10.60">
    <property type="entry name" value="Homeodomain-like"/>
    <property type="match status" value="2"/>
</dbReference>
<feature type="domain" description="HTH araC/xylS-type" evidence="5">
    <location>
        <begin position="303"/>
        <end position="401"/>
    </location>
</feature>
<dbReference type="AlphaFoldDB" id="A0A9D1TF68"/>
<name>A0A9D1TF68_9FIRM</name>
<dbReference type="PANTHER" id="PTHR43280">
    <property type="entry name" value="ARAC-FAMILY TRANSCRIPTIONAL REGULATOR"/>
    <property type="match status" value="1"/>
</dbReference>
<dbReference type="SUPFAM" id="SSF46689">
    <property type="entry name" value="Homeodomain-like"/>
    <property type="match status" value="2"/>
</dbReference>
<dbReference type="Pfam" id="PF12833">
    <property type="entry name" value="HTH_18"/>
    <property type="match status" value="1"/>
</dbReference>
<dbReference type="InterPro" id="IPR018060">
    <property type="entry name" value="HTH_AraC"/>
</dbReference>